<dbReference type="Proteomes" id="UP000039865">
    <property type="component" value="Unassembled WGS sequence"/>
</dbReference>
<dbReference type="PANTHER" id="PTHR10183:SF379">
    <property type="entry name" value="CALPAIN-5"/>
    <property type="match status" value="1"/>
</dbReference>
<feature type="signal peptide" evidence="7">
    <location>
        <begin position="1"/>
        <end position="21"/>
    </location>
</feature>
<dbReference type="PRINTS" id="PR00704">
    <property type="entry name" value="CALPAIN"/>
</dbReference>
<evidence type="ECO:0000256" key="1">
    <source>
        <dbReference type="ARBA" id="ARBA00007623"/>
    </source>
</evidence>
<evidence type="ECO:0000259" key="8">
    <source>
        <dbReference type="PROSITE" id="PS50203"/>
    </source>
</evidence>
<proteinExistence type="inferred from homology"/>
<accession>A0A078ABC0</accession>
<dbReference type="PROSITE" id="PS50203">
    <property type="entry name" value="CALPAIN_CAT"/>
    <property type="match status" value="1"/>
</dbReference>
<comment type="similarity">
    <text evidence="1">Belongs to the peptidase C2 family.</text>
</comment>
<evidence type="ECO:0000313" key="9">
    <source>
        <dbReference type="EMBL" id="CDW79186.1"/>
    </source>
</evidence>
<evidence type="ECO:0000256" key="2">
    <source>
        <dbReference type="ARBA" id="ARBA00022670"/>
    </source>
</evidence>
<feature type="active site" evidence="5 6">
    <location>
        <position position="130"/>
    </location>
</feature>
<gene>
    <name evidence="9" type="primary">Contig2334.g2514</name>
    <name evidence="9" type="ORF">STYLEM_8172</name>
</gene>
<evidence type="ECO:0000313" key="10">
    <source>
        <dbReference type="Proteomes" id="UP000039865"/>
    </source>
</evidence>
<name>A0A078ABC0_STYLE</name>
<dbReference type="InterPro" id="IPR038765">
    <property type="entry name" value="Papain-like_cys_pep_sf"/>
</dbReference>
<keyword evidence="3 6" id="KW-0378">Hydrolase</keyword>
<dbReference type="SUPFAM" id="SSF54001">
    <property type="entry name" value="Cysteine proteinases"/>
    <property type="match status" value="1"/>
</dbReference>
<dbReference type="GO" id="GO:0006508">
    <property type="term" value="P:proteolysis"/>
    <property type="evidence" value="ECO:0007669"/>
    <property type="project" value="UniProtKB-KW"/>
</dbReference>
<sequence>MTKSLPQMLLILLSLVTIIRSENIFDKLVNRFSKPQKATISSSCQAAITRVNKGLSKNFKDLVTKSSTYQNDTSFPSDYSSIASTTYTKNELSPFTKVKWGRLNTICPTCTMFGTQNYINDISQGYLGDCYFLAGISAVAENQTRLEKAFVNPSINWGGLYAFNVFIRGVPYVVDVDDAIPAGKYGKASIFAGIGSDKSIWGPLLEKAWSKVNGNYERISAGQTGEAISFLTNAPYQYYNVSLLNAPSMWKLISEGDAKGFAMSFSTPGKSDKTVCSLNLPCNHAYTIIGTYQITKSDGSKQNLYKFRNPWGIDNSFSGQYQDASTYWSAVGSNGKTYAQQAGQTNANDGILYITDNEAMGAFNGFNIAEVRDSFVNSWYDKKGDTVASATTPAVYTFTLAANTPLILFVKTYDRRMYEQNSGCKTDYAIFKVVLKDSTGKSIQAVSFYEDANFYFNFVDTPLAKGTYKIEFYPTWGNVDVKDYGVVIQAPVSIAILDSSSKTSAVSPHDYSSKNLKPTVPQVKPVAQPLPVINQTGPAYTPNGTIATDLINCRNSSSFKVSNYNHYFYGSQVTSILDPTKKTTKSMYQIIYLLGTQKENIIFTGQVTIKTAVGGQISTAGTGMICLKSTSTTAKEDTFTCTCKIEIDFYPKECMVGILSPLGSSYSYGAAFQYSQGY</sequence>
<evidence type="ECO:0000256" key="7">
    <source>
        <dbReference type="SAM" id="SignalP"/>
    </source>
</evidence>
<dbReference type="AlphaFoldDB" id="A0A078ABC0"/>
<dbReference type="InParanoid" id="A0A078ABC0"/>
<feature type="chain" id="PRO_5001729390" evidence="7">
    <location>
        <begin position="22"/>
        <end position="678"/>
    </location>
</feature>
<evidence type="ECO:0000256" key="5">
    <source>
        <dbReference type="PIRSR" id="PIRSR622684-1"/>
    </source>
</evidence>
<evidence type="ECO:0000256" key="3">
    <source>
        <dbReference type="ARBA" id="ARBA00022801"/>
    </source>
</evidence>
<feature type="domain" description="Calpain catalytic" evidence="8">
    <location>
        <begin position="72"/>
        <end position="372"/>
    </location>
</feature>
<dbReference type="InterPro" id="IPR022684">
    <property type="entry name" value="Calpain_cysteine_protease"/>
</dbReference>
<evidence type="ECO:0000256" key="4">
    <source>
        <dbReference type="ARBA" id="ARBA00022807"/>
    </source>
</evidence>
<protein>
    <submittedName>
        <fullName evidence="9">Calpain family cysteine protease containing protein</fullName>
    </submittedName>
</protein>
<dbReference type="GO" id="GO:0004198">
    <property type="term" value="F:calcium-dependent cysteine-type endopeptidase activity"/>
    <property type="evidence" value="ECO:0007669"/>
    <property type="project" value="InterPro"/>
</dbReference>
<dbReference type="SMART" id="SM00230">
    <property type="entry name" value="CysPc"/>
    <property type="match status" value="1"/>
</dbReference>
<dbReference type="InterPro" id="IPR001300">
    <property type="entry name" value="Peptidase_C2_calpain_cat"/>
</dbReference>
<keyword evidence="10" id="KW-1185">Reference proteome</keyword>
<keyword evidence="7" id="KW-0732">Signal</keyword>
<evidence type="ECO:0000256" key="6">
    <source>
        <dbReference type="PROSITE-ProRule" id="PRU00239"/>
    </source>
</evidence>
<keyword evidence="4 6" id="KW-0788">Thiol protease</keyword>
<feature type="active site" evidence="5 6">
    <location>
        <position position="309"/>
    </location>
</feature>
<keyword evidence="2 6" id="KW-0645">Protease</keyword>
<dbReference type="Gene3D" id="3.90.70.10">
    <property type="entry name" value="Cysteine proteinases"/>
    <property type="match status" value="1"/>
</dbReference>
<dbReference type="PANTHER" id="PTHR10183">
    <property type="entry name" value="CALPAIN"/>
    <property type="match status" value="1"/>
</dbReference>
<organism evidence="9 10">
    <name type="scientific">Stylonychia lemnae</name>
    <name type="common">Ciliate</name>
    <dbReference type="NCBI Taxonomy" id="5949"/>
    <lineage>
        <taxon>Eukaryota</taxon>
        <taxon>Sar</taxon>
        <taxon>Alveolata</taxon>
        <taxon>Ciliophora</taxon>
        <taxon>Intramacronucleata</taxon>
        <taxon>Spirotrichea</taxon>
        <taxon>Stichotrichia</taxon>
        <taxon>Sporadotrichida</taxon>
        <taxon>Oxytrichidae</taxon>
        <taxon>Stylonychinae</taxon>
        <taxon>Stylonychia</taxon>
    </lineage>
</organism>
<dbReference type="EMBL" id="CCKQ01007765">
    <property type="protein sequence ID" value="CDW79186.1"/>
    <property type="molecule type" value="Genomic_DNA"/>
</dbReference>
<feature type="active site" evidence="5 6">
    <location>
        <position position="284"/>
    </location>
</feature>
<reference evidence="9 10" key="1">
    <citation type="submission" date="2014-06" db="EMBL/GenBank/DDBJ databases">
        <authorList>
            <person name="Swart Estienne"/>
        </authorList>
    </citation>
    <scope>NUCLEOTIDE SEQUENCE [LARGE SCALE GENOMIC DNA]</scope>
    <source>
        <strain evidence="9 10">130c</strain>
    </source>
</reference>
<dbReference type="Pfam" id="PF00648">
    <property type="entry name" value="Peptidase_C2"/>
    <property type="match status" value="1"/>
</dbReference>